<dbReference type="AlphaFoldDB" id="A0AAV5W369"/>
<evidence type="ECO:0000259" key="1">
    <source>
        <dbReference type="SMART" id="SM00256"/>
    </source>
</evidence>
<accession>A0AAV5W369</accession>
<dbReference type="SMART" id="SM00256">
    <property type="entry name" value="FBOX"/>
    <property type="match status" value="2"/>
</dbReference>
<dbReference type="SUPFAM" id="SSF81383">
    <property type="entry name" value="F-box domain"/>
    <property type="match status" value="1"/>
</dbReference>
<dbReference type="EMBL" id="BTSY01000259">
    <property type="protein sequence ID" value="GMT37772.1"/>
    <property type="molecule type" value="Genomic_DNA"/>
</dbReference>
<evidence type="ECO:0000313" key="4">
    <source>
        <dbReference type="Proteomes" id="UP001432322"/>
    </source>
</evidence>
<evidence type="ECO:0000313" key="3">
    <source>
        <dbReference type="EMBL" id="GMT37772.1"/>
    </source>
</evidence>
<organism evidence="2 4">
    <name type="scientific">Pristionchus fissidentatus</name>
    <dbReference type="NCBI Taxonomy" id="1538716"/>
    <lineage>
        <taxon>Eukaryota</taxon>
        <taxon>Metazoa</taxon>
        <taxon>Ecdysozoa</taxon>
        <taxon>Nematoda</taxon>
        <taxon>Chromadorea</taxon>
        <taxon>Rhabditida</taxon>
        <taxon>Rhabditina</taxon>
        <taxon>Diplogasteromorpha</taxon>
        <taxon>Diplogasteroidea</taxon>
        <taxon>Neodiplogasteridae</taxon>
        <taxon>Pristionchus</taxon>
    </lineage>
</organism>
<feature type="domain" description="F-box" evidence="1">
    <location>
        <begin position="9"/>
        <end position="49"/>
    </location>
</feature>
<name>A0AAV5W369_9BILA</name>
<dbReference type="InterPro" id="IPR001810">
    <property type="entry name" value="F-box_dom"/>
</dbReference>
<feature type="domain" description="F-box" evidence="1">
    <location>
        <begin position="51"/>
        <end position="91"/>
    </location>
</feature>
<dbReference type="Proteomes" id="UP001432322">
    <property type="component" value="Unassembled WGS sequence"/>
</dbReference>
<proteinExistence type="predicted"/>
<dbReference type="Pfam" id="PF00646">
    <property type="entry name" value="F-box"/>
    <property type="match status" value="2"/>
</dbReference>
<feature type="non-terminal residue" evidence="2">
    <location>
        <position position="1"/>
    </location>
</feature>
<feature type="non-terminal residue" evidence="2">
    <location>
        <position position="126"/>
    </location>
</feature>
<sequence length="126" mass="14030">KAKIILEFLPLEILSLIVNHLGYRDRFALRETSAILDNVITSLAKSPLESLPLHVLLRIISHLGIRDRFNLRATSGILEEAISQSHLDLSRCDKSKISIEQQNKTLTIKIVGVQEGCIDSAVAKCM</sequence>
<dbReference type="InterPro" id="IPR036047">
    <property type="entry name" value="F-box-like_dom_sf"/>
</dbReference>
<gene>
    <name evidence="2" type="ORF">PFISCL1PPCAC_16473</name>
    <name evidence="3" type="ORF">PFISCL1PPCAC_29069</name>
</gene>
<comment type="caution">
    <text evidence="2">The sequence shown here is derived from an EMBL/GenBank/DDBJ whole genome shotgun (WGS) entry which is preliminary data.</text>
</comment>
<keyword evidence="4" id="KW-1185">Reference proteome</keyword>
<reference evidence="2" key="1">
    <citation type="submission" date="2023-10" db="EMBL/GenBank/DDBJ databases">
        <title>Genome assembly of Pristionchus species.</title>
        <authorList>
            <person name="Yoshida K."/>
            <person name="Sommer R.J."/>
        </authorList>
    </citation>
    <scope>NUCLEOTIDE SEQUENCE</scope>
    <source>
        <strain evidence="2">RS5133</strain>
    </source>
</reference>
<evidence type="ECO:0000313" key="2">
    <source>
        <dbReference type="EMBL" id="GMT25176.1"/>
    </source>
</evidence>
<dbReference type="CDD" id="cd09917">
    <property type="entry name" value="F-box_SF"/>
    <property type="match status" value="1"/>
</dbReference>
<dbReference type="EMBL" id="BTSY01000004">
    <property type="protein sequence ID" value="GMT25176.1"/>
    <property type="molecule type" value="Genomic_DNA"/>
</dbReference>
<protein>
    <recommendedName>
        <fullName evidence="1">F-box domain-containing protein</fullName>
    </recommendedName>
</protein>